<dbReference type="PANTHER" id="PTHR30047:SF7">
    <property type="entry name" value="HIGH-AFFINITY CHOLINE TRANSPORT PROTEIN"/>
    <property type="match status" value="1"/>
</dbReference>
<dbReference type="Proteomes" id="UP000196230">
    <property type="component" value="Unassembled WGS sequence"/>
</dbReference>
<dbReference type="GO" id="GO:0005886">
    <property type="term" value="C:plasma membrane"/>
    <property type="evidence" value="ECO:0007669"/>
    <property type="project" value="UniProtKB-SubCell"/>
</dbReference>
<feature type="transmembrane region" description="Helical" evidence="9">
    <location>
        <begin position="17"/>
        <end position="50"/>
    </location>
</feature>
<evidence type="ECO:0000256" key="8">
    <source>
        <dbReference type="SAM" id="MobiDB-lite"/>
    </source>
</evidence>
<proteinExistence type="inferred from homology"/>
<organism evidence="10 11">
    <name type="scientific">Micrococcus lylae</name>
    <dbReference type="NCBI Taxonomy" id="1273"/>
    <lineage>
        <taxon>Bacteria</taxon>
        <taxon>Bacillati</taxon>
        <taxon>Actinomycetota</taxon>
        <taxon>Actinomycetes</taxon>
        <taxon>Micrococcales</taxon>
        <taxon>Micrococcaceae</taxon>
        <taxon>Micrococcus</taxon>
    </lineage>
</organism>
<keyword evidence="4" id="KW-1003">Cell membrane</keyword>
<evidence type="ECO:0000256" key="4">
    <source>
        <dbReference type="ARBA" id="ARBA00022475"/>
    </source>
</evidence>
<feature type="transmembrane region" description="Helical" evidence="9">
    <location>
        <begin position="321"/>
        <end position="339"/>
    </location>
</feature>
<dbReference type="NCBIfam" id="TIGR00842">
    <property type="entry name" value="bcct"/>
    <property type="match status" value="1"/>
</dbReference>
<evidence type="ECO:0000256" key="2">
    <source>
        <dbReference type="ARBA" id="ARBA00005658"/>
    </source>
</evidence>
<feature type="transmembrane region" description="Helical" evidence="9">
    <location>
        <begin position="262"/>
        <end position="282"/>
    </location>
</feature>
<feature type="transmembrane region" description="Helical" evidence="9">
    <location>
        <begin position="56"/>
        <end position="74"/>
    </location>
</feature>
<feature type="transmembrane region" description="Helical" evidence="9">
    <location>
        <begin position="480"/>
        <end position="500"/>
    </location>
</feature>
<feature type="transmembrane region" description="Helical" evidence="9">
    <location>
        <begin position="411"/>
        <end position="432"/>
    </location>
</feature>
<keyword evidence="6 9" id="KW-1133">Transmembrane helix</keyword>
<dbReference type="EMBL" id="FUKP01000012">
    <property type="protein sequence ID" value="SJN17753.1"/>
    <property type="molecule type" value="Genomic_DNA"/>
</dbReference>
<keyword evidence="3" id="KW-0813">Transport</keyword>
<feature type="compositionally biased region" description="Basic and acidic residues" evidence="8">
    <location>
        <begin position="570"/>
        <end position="588"/>
    </location>
</feature>
<feature type="transmembrane region" description="Helical" evidence="9">
    <location>
        <begin position="94"/>
        <end position="115"/>
    </location>
</feature>
<evidence type="ECO:0000313" key="11">
    <source>
        <dbReference type="Proteomes" id="UP000196230"/>
    </source>
</evidence>
<accession>A0A1R4IEK7</accession>
<keyword evidence="5 9" id="KW-0812">Transmembrane</keyword>
<evidence type="ECO:0000256" key="7">
    <source>
        <dbReference type="ARBA" id="ARBA00023136"/>
    </source>
</evidence>
<dbReference type="RefSeq" id="WP_087133439.1">
    <property type="nucleotide sequence ID" value="NZ_FUKP01000012.1"/>
</dbReference>
<name>A0A1R4IEK7_9MICC</name>
<feature type="transmembrane region" description="Helical" evidence="9">
    <location>
        <begin position="452"/>
        <end position="468"/>
    </location>
</feature>
<evidence type="ECO:0000256" key="3">
    <source>
        <dbReference type="ARBA" id="ARBA00022448"/>
    </source>
</evidence>
<dbReference type="PANTHER" id="PTHR30047">
    <property type="entry name" value="HIGH-AFFINITY CHOLINE TRANSPORT PROTEIN-RELATED"/>
    <property type="match status" value="1"/>
</dbReference>
<evidence type="ECO:0000256" key="1">
    <source>
        <dbReference type="ARBA" id="ARBA00004651"/>
    </source>
</evidence>
<dbReference type="Pfam" id="PF02028">
    <property type="entry name" value="BCCT"/>
    <property type="match status" value="1"/>
</dbReference>
<sequence>MLTRLHNSLGLRTNPQIFFVSATIVVVFSALMVLVPGAMQAGFGAVAAWIAGNLGWFYVLAITGMILFAFGIAFSRYGRLKLGDDDATPEYSGLAWFGMLFAAGMGATLMFWGVAEPVSHFADPPMYGTEPETVQAASEAMGIANFHLGLHMWGIFIVPALAFAYFTYKRKLPPRMSSAFQPLIGEKIHGPIGKAIDILAVVATIFGISVSVGQGALQINSGANIMFGVPIAGWVQAAILAIITAVALMSVIAGLDKGVKRLSYINISIAIALLIYILMFGATTQAVQGTVESIGQYLAMIPALAFFNTTWGESDWTGDWAVFYFAWTATWAPFVGMFIARISRGRTIRQFVLGVLLLPTAFTFIWLGVMGVNAFKLELAGEANFVETIVEEGDIPGSLFQFLGHFPLLEVTSVVALICITVFFITSIDSAALVIDSMSSGYDDVGPTRQRVFWAISIGLVCTVLLTTTGEESLSALQEVIKVIGLPVTMMMFLQALCLVRAVREDYGGLAPIRTRQWKPVIPIEEYHRRAGEDEHDISDYSMRPAYEEGTEPEFDRWEPRGVPTAGPADRGRSEHPTGSDAADKTSG</sequence>
<evidence type="ECO:0000256" key="5">
    <source>
        <dbReference type="ARBA" id="ARBA00022692"/>
    </source>
</evidence>
<protein>
    <submittedName>
        <fullName evidence="10">High-affinity choline uptake protein BetT</fullName>
    </submittedName>
</protein>
<dbReference type="AlphaFoldDB" id="A0A1R4IEK7"/>
<comment type="subcellular location">
    <subcellularLocation>
        <location evidence="1">Cell membrane</location>
        <topology evidence="1">Multi-pass membrane protein</topology>
    </subcellularLocation>
</comment>
<keyword evidence="7 9" id="KW-0472">Membrane</keyword>
<feature type="region of interest" description="Disordered" evidence="8">
    <location>
        <begin position="533"/>
        <end position="588"/>
    </location>
</feature>
<dbReference type="InterPro" id="IPR000060">
    <property type="entry name" value="BCCT_transptr"/>
</dbReference>
<evidence type="ECO:0000313" key="10">
    <source>
        <dbReference type="EMBL" id="SJN17753.1"/>
    </source>
</evidence>
<feature type="transmembrane region" description="Helical" evidence="9">
    <location>
        <begin position="351"/>
        <end position="369"/>
    </location>
</feature>
<evidence type="ECO:0000256" key="6">
    <source>
        <dbReference type="ARBA" id="ARBA00022989"/>
    </source>
</evidence>
<dbReference type="GO" id="GO:0022857">
    <property type="term" value="F:transmembrane transporter activity"/>
    <property type="evidence" value="ECO:0007669"/>
    <property type="project" value="InterPro"/>
</dbReference>
<feature type="transmembrane region" description="Helical" evidence="9">
    <location>
        <begin position="231"/>
        <end position="255"/>
    </location>
</feature>
<feature type="transmembrane region" description="Helical" evidence="9">
    <location>
        <begin position="150"/>
        <end position="168"/>
    </location>
</feature>
<gene>
    <name evidence="10" type="ORF">FM125_01580</name>
</gene>
<reference evidence="10 11" key="1">
    <citation type="submission" date="2017-02" db="EMBL/GenBank/DDBJ databases">
        <authorList>
            <person name="Peterson S.W."/>
        </authorList>
    </citation>
    <scope>NUCLEOTIDE SEQUENCE [LARGE SCALE GENOMIC DNA]</scope>
    <source>
        <strain evidence="10 11">2B3F</strain>
    </source>
</reference>
<feature type="transmembrane region" description="Helical" evidence="9">
    <location>
        <begin position="198"/>
        <end position="219"/>
    </location>
</feature>
<comment type="similarity">
    <text evidence="2">Belongs to the BCCT transporter (TC 2.A.15) family.</text>
</comment>
<evidence type="ECO:0000256" key="9">
    <source>
        <dbReference type="SAM" id="Phobius"/>
    </source>
</evidence>